<dbReference type="Gene3D" id="3.40.50.1820">
    <property type="entry name" value="alpha/beta hydrolase"/>
    <property type="match status" value="1"/>
</dbReference>
<evidence type="ECO:0000313" key="3">
    <source>
        <dbReference type="EMBL" id="OOM79596.1"/>
    </source>
</evidence>
<proteinExistence type="predicted"/>
<gene>
    <name evidence="3" type="primary">nlhH</name>
    <name evidence="3" type="ORF">CLPUN_15440</name>
</gene>
<sequence length="289" mass="32615">MSDKENSLEIVNNMRKGSLARAKASKILGEEIFIPTREGKTRCLVYKSKNEKVMSPIFFDVHGGGFVAGLPEDDDRFCDKVRNELDITAISIDYRLAPEYKCPTDKNDVYDVIKYLNLHSDEFGVDPSNMAIGGHSAGANISTVVCMMAKEKKEFSFKCQILDYPPLDLSTPATEKFYIEGAIPPEIALIFDECYRKEENAKKPYCSPIFAIEEELKNLPPAVVITCEIDSLRNEGEYYAQKLVKSGVETNAKRFYGVRHGFTISDFDLPESKEAHKMMIDGIRKYLSN</sequence>
<keyword evidence="4" id="KW-1185">Reference proteome</keyword>
<dbReference type="STRING" id="29367.CLPUN_15440"/>
<organism evidence="3 4">
    <name type="scientific">Clostridium puniceum</name>
    <dbReference type="NCBI Taxonomy" id="29367"/>
    <lineage>
        <taxon>Bacteria</taxon>
        <taxon>Bacillati</taxon>
        <taxon>Bacillota</taxon>
        <taxon>Clostridia</taxon>
        <taxon>Eubacteriales</taxon>
        <taxon>Clostridiaceae</taxon>
        <taxon>Clostridium</taxon>
    </lineage>
</organism>
<dbReference type="InterPro" id="IPR013094">
    <property type="entry name" value="AB_hydrolase_3"/>
</dbReference>
<evidence type="ECO:0000256" key="1">
    <source>
        <dbReference type="ARBA" id="ARBA00022801"/>
    </source>
</evidence>
<name>A0A1S8TPF0_9CLOT</name>
<evidence type="ECO:0000313" key="4">
    <source>
        <dbReference type="Proteomes" id="UP000190890"/>
    </source>
</evidence>
<dbReference type="RefSeq" id="WP_077846728.1">
    <property type="nucleotide sequence ID" value="NZ_LZZM01000099.1"/>
</dbReference>
<dbReference type="PANTHER" id="PTHR48081">
    <property type="entry name" value="AB HYDROLASE SUPERFAMILY PROTEIN C4A8.06C"/>
    <property type="match status" value="1"/>
</dbReference>
<dbReference type="OrthoDB" id="9815425at2"/>
<keyword evidence="1 3" id="KW-0378">Hydrolase</keyword>
<dbReference type="InterPro" id="IPR029058">
    <property type="entry name" value="AB_hydrolase_fold"/>
</dbReference>
<dbReference type="PANTHER" id="PTHR48081:SF8">
    <property type="entry name" value="ALPHA_BETA HYDROLASE FOLD-3 DOMAIN-CONTAINING PROTEIN-RELATED"/>
    <property type="match status" value="1"/>
</dbReference>
<dbReference type="GO" id="GO:0106435">
    <property type="term" value="F:carboxylesterase activity"/>
    <property type="evidence" value="ECO:0007669"/>
    <property type="project" value="UniProtKB-EC"/>
</dbReference>
<reference evidence="3 4" key="1">
    <citation type="submission" date="2016-05" db="EMBL/GenBank/DDBJ databases">
        <title>Microbial solvent formation.</title>
        <authorList>
            <person name="Poehlein A."/>
            <person name="Montoya Solano J.D."/>
            <person name="Flitsch S."/>
            <person name="Krabben P."/>
            <person name="Duerre P."/>
            <person name="Daniel R."/>
        </authorList>
    </citation>
    <scope>NUCLEOTIDE SEQUENCE [LARGE SCALE GENOMIC DNA]</scope>
    <source>
        <strain evidence="3 4">DSM 2619</strain>
    </source>
</reference>
<dbReference type="Proteomes" id="UP000190890">
    <property type="component" value="Unassembled WGS sequence"/>
</dbReference>
<dbReference type="EMBL" id="LZZM01000099">
    <property type="protein sequence ID" value="OOM79596.1"/>
    <property type="molecule type" value="Genomic_DNA"/>
</dbReference>
<dbReference type="AlphaFoldDB" id="A0A1S8TPF0"/>
<dbReference type="EC" id="3.1.1.1" evidence="3"/>
<protein>
    <submittedName>
        <fullName evidence="3">Carboxylesterase NlhH</fullName>
        <ecNumber evidence="3">3.1.1.1</ecNumber>
    </submittedName>
</protein>
<comment type="caution">
    <text evidence="3">The sequence shown here is derived from an EMBL/GenBank/DDBJ whole genome shotgun (WGS) entry which is preliminary data.</text>
</comment>
<dbReference type="InterPro" id="IPR050300">
    <property type="entry name" value="GDXG_lipolytic_enzyme"/>
</dbReference>
<feature type="domain" description="Alpha/beta hydrolase fold-3" evidence="2">
    <location>
        <begin position="60"/>
        <end position="263"/>
    </location>
</feature>
<dbReference type="SUPFAM" id="SSF53474">
    <property type="entry name" value="alpha/beta-Hydrolases"/>
    <property type="match status" value="1"/>
</dbReference>
<evidence type="ECO:0000259" key="2">
    <source>
        <dbReference type="Pfam" id="PF07859"/>
    </source>
</evidence>
<dbReference type="Pfam" id="PF07859">
    <property type="entry name" value="Abhydrolase_3"/>
    <property type="match status" value="1"/>
</dbReference>
<accession>A0A1S8TPF0</accession>